<gene>
    <name evidence="2" type="ORF">B0H66DRAFT_569345</name>
</gene>
<evidence type="ECO:0000313" key="2">
    <source>
        <dbReference type="EMBL" id="KAK3313005.1"/>
    </source>
</evidence>
<evidence type="ECO:0000313" key="3">
    <source>
        <dbReference type="Proteomes" id="UP001283341"/>
    </source>
</evidence>
<organism evidence="2 3">
    <name type="scientific">Apodospora peruviana</name>
    <dbReference type="NCBI Taxonomy" id="516989"/>
    <lineage>
        <taxon>Eukaryota</taxon>
        <taxon>Fungi</taxon>
        <taxon>Dikarya</taxon>
        <taxon>Ascomycota</taxon>
        <taxon>Pezizomycotina</taxon>
        <taxon>Sordariomycetes</taxon>
        <taxon>Sordariomycetidae</taxon>
        <taxon>Sordariales</taxon>
        <taxon>Lasiosphaeriaceae</taxon>
        <taxon>Apodospora</taxon>
    </lineage>
</organism>
<evidence type="ECO:0000256" key="1">
    <source>
        <dbReference type="SAM" id="MobiDB-lite"/>
    </source>
</evidence>
<feature type="compositionally biased region" description="Low complexity" evidence="1">
    <location>
        <begin position="78"/>
        <end position="104"/>
    </location>
</feature>
<protein>
    <submittedName>
        <fullName evidence="2">Uncharacterized protein</fullName>
    </submittedName>
</protein>
<accession>A0AAE0HU87</accession>
<dbReference type="Proteomes" id="UP001283341">
    <property type="component" value="Unassembled WGS sequence"/>
</dbReference>
<sequence>MYAGFHKVCIRQMTADSKELPQGDKWKNRAQGFNQFEPDRGRIKPSEWYILLFFLLYLFGRHLKRGTTEDNTGDDDSSANSISTSSVGSSSSGDFGRGSFWGSSRRINSKRNLEAADTGSVYDVQKRQRKDGPSSLEARGVSQSSPRRQSTEAEE</sequence>
<reference evidence="2" key="1">
    <citation type="journal article" date="2023" name="Mol. Phylogenet. Evol.">
        <title>Genome-scale phylogeny and comparative genomics of the fungal order Sordariales.</title>
        <authorList>
            <person name="Hensen N."/>
            <person name="Bonometti L."/>
            <person name="Westerberg I."/>
            <person name="Brannstrom I.O."/>
            <person name="Guillou S."/>
            <person name="Cros-Aarteil S."/>
            <person name="Calhoun S."/>
            <person name="Haridas S."/>
            <person name="Kuo A."/>
            <person name="Mondo S."/>
            <person name="Pangilinan J."/>
            <person name="Riley R."/>
            <person name="LaButti K."/>
            <person name="Andreopoulos B."/>
            <person name="Lipzen A."/>
            <person name="Chen C."/>
            <person name="Yan M."/>
            <person name="Daum C."/>
            <person name="Ng V."/>
            <person name="Clum A."/>
            <person name="Steindorff A."/>
            <person name="Ohm R.A."/>
            <person name="Martin F."/>
            <person name="Silar P."/>
            <person name="Natvig D.O."/>
            <person name="Lalanne C."/>
            <person name="Gautier V."/>
            <person name="Ament-Velasquez S.L."/>
            <person name="Kruys A."/>
            <person name="Hutchinson M.I."/>
            <person name="Powell A.J."/>
            <person name="Barry K."/>
            <person name="Miller A.N."/>
            <person name="Grigoriev I.V."/>
            <person name="Debuchy R."/>
            <person name="Gladieux P."/>
            <person name="Hiltunen Thoren M."/>
            <person name="Johannesson H."/>
        </authorList>
    </citation>
    <scope>NUCLEOTIDE SEQUENCE</scope>
    <source>
        <strain evidence="2">CBS 118394</strain>
    </source>
</reference>
<feature type="region of interest" description="Disordered" evidence="1">
    <location>
        <begin position="66"/>
        <end position="155"/>
    </location>
</feature>
<proteinExistence type="predicted"/>
<dbReference type="AlphaFoldDB" id="A0AAE0HU87"/>
<name>A0AAE0HU87_9PEZI</name>
<dbReference type="EMBL" id="JAUEDM010000008">
    <property type="protein sequence ID" value="KAK3313005.1"/>
    <property type="molecule type" value="Genomic_DNA"/>
</dbReference>
<reference evidence="2" key="2">
    <citation type="submission" date="2023-06" db="EMBL/GenBank/DDBJ databases">
        <authorList>
            <consortium name="Lawrence Berkeley National Laboratory"/>
            <person name="Haridas S."/>
            <person name="Hensen N."/>
            <person name="Bonometti L."/>
            <person name="Westerberg I."/>
            <person name="Brannstrom I.O."/>
            <person name="Guillou S."/>
            <person name="Cros-Aarteil S."/>
            <person name="Calhoun S."/>
            <person name="Kuo A."/>
            <person name="Mondo S."/>
            <person name="Pangilinan J."/>
            <person name="Riley R."/>
            <person name="Labutti K."/>
            <person name="Andreopoulos B."/>
            <person name="Lipzen A."/>
            <person name="Chen C."/>
            <person name="Yanf M."/>
            <person name="Daum C."/>
            <person name="Ng V."/>
            <person name="Clum A."/>
            <person name="Steindorff A."/>
            <person name="Ohm R."/>
            <person name="Martin F."/>
            <person name="Silar P."/>
            <person name="Natvig D."/>
            <person name="Lalanne C."/>
            <person name="Gautier V."/>
            <person name="Ament-Velasquez S.L."/>
            <person name="Kruys A."/>
            <person name="Hutchinson M.I."/>
            <person name="Powell A.J."/>
            <person name="Barry K."/>
            <person name="Miller A.N."/>
            <person name="Grigoriev I.V."/>
            <person name="Debuchy R."/>
            <person name="Gladieux P."/>
            <person name="Thoren M.H."/>
            <person name="Johannesson H."/>
        </authorList>
    </citation>
    <scope>NUCLEOTIDE SEQUENCE</scope>
    <source>
        <strain evidence="2">CBS 118394</strain>
    </source>
</reference>
<keyword evidence="3" id="KW-1185">Reference proteome</keyword>
<comment type="caution">
    <text evidence="2">The sequence shown here is derived from an EMBL/GenBank/DDBJ whole genome shotgun (WGS) entry which is preliminary data.</text>
</comment>